<reference evidence="1" key="1">
    <citation type="submission" date="2021-02" db="EMBL/GenBank/DDBJ databases">
        <title>Comparative genomics reveals that relaxation of natural selection precedes convergent phenotypic evolution of cavefish.</title>
        <authorList>
            <person name="Peng Z."/>
        </authorList>
    </citation>
    <scope>NUCLEOTIDE SEQUENCE</scope>
    <source>
        <tissue evidence="1">Muscle</tissue>
    </source>
</reference>
<sequence>SPFAQALNVLQGENNVHTGWLVPTVALLKRKLQDIHISSRFCGPLVDALLAGIEKRFGQMLVDPELIAAAILLPKFKTCWTSDDCVLKPGLDYIRIHLKQEVQEMRCEASHSSEDEDFFSAIKKSHSQDDTRQLEAYLTCSGDTMEVLKSFSAICNLSLRLNTPLPASAACERLFSTAGLIFTPKRARVDSKNFENQLLRLNKDFC</sequence>
<gene>
    <name evidence="1" type="ORF">IRJ41_021560</name>
</gene>
<dbReference type="EMBL" id="JAFHDT010000012">
    <property type="protein sequence ID" value="KAI7802900.1"/>
    <property type="molecule type" value="Genomic_DNA"/>
</dbReference>
<feature type="non-terminal residue" evidence="1">
    <location>
        <position position="206"/>
    </location>
</feature>
<dbReference type="SUPFAM" id="SSF53098">
    <property type="entry name" value="Ribonuclease H-like"/>
    <property type="match status" value="1"/>
</dbReference>
<accession>A0A9W7TPM0</accession>
<dbReference type="Proteomes" id="UP001059041">
    <property type="component" value="Linkage Group LG12"/>
</dbReference>
<evidence type="ECO:0000313" key="1">
    <source>
        <dbReference type="EMBL" id="KAI7802900.1"/>
    </source>
</evidence>
<evidence type="ECO:0000313" key="2">
    <source>
        <dbReference type="Proteomes" id="UP001059041"/>
    </source>
</evidence>
<dbReference type="AlphaFoldDB" id="A0A9W7TPM0"/>
<dbReference type="PANTHER" id="PTHR47501:SF5">
    <property type="entry name" value="HAT C-TERMINAL DIMERISATION DOMAIN-CONTAINING PROTEIN"/>
    <property type="match status" value="1"/>
</dbReference>
<organism evidence="1 2">
    <name type="scientific">Triplophysa rosa</name>
    <name type="common">Cave loach</name>
    <dbReference type="NCBI Taxonomy" id="992332"/>
    <lineage>
        <taxon>Eukaryota</taxon>
        <taxon>Metazoa</taxon>
        <taxon>Chordata</taxon>
        <taxon>Craniata</taxon>
        <taxon>Vertebrata</taxon>
        <taxon>Euteleostomi</taxon>
        <taxon>Actinopterygii</taxon>
        <taxon>Neopterygii</taxon>
        <taxon>Teleostei</taxon>
        <taxon>Ostariophysi</taxon>
        <taxon>Cypriniformes</taxon>
        <taxon>Nemacheilidae</taxon>
        <taxon>Triplophysa</taxon>
    </lineage>
</organism>
<evidence type="ECO:0008006" key="3">
    <source>
        <dbReference type="Google" id="ProtNLM"/>
    </source>
</evidence>
<proteinExistence type="predicted"/>
<dbReference type="PANTHER" id="PTHR47501">
    <property type="entry name" value="TRANSPOSASE-RELATED"/>
    <property type="match status" value="1"/>
</dbReference>
<comment type="caution">
    <text evidence="1">The sequence shown here is derived from an EMBL/GenBank/DDBJ whole genome shotgun (WGS) entry which is preliminary data.</text>
</comment>
<protein>
    <recommendedName>
        <fullName evidence="3">HAT C-terminal dimerisation domain-containing protein</fullName>
    </recommendedName>
</protein>
<keyword evidence="2" id="KW-1185">Reference proteome</keyword>
<name>A0A9W7TPM0_TRIRA</name>
<dbReference type="InterPro" id="IPR012337">
    <property type="entry name" value="RNaseH-like_sf"/>
</dbReference>